<protein>
    <recommendedName>
        <fullName evidence="4">DUF3168 domain-containing protein</fullName>
    </recommendedName>
</protein>
<comment type="caution">
    <text evidence="2">The sequence shown here is derived from an EMBL/GenBank/DDBJ whole genome shotgun (WGS) entry which is preliminary data.</text>
</comment>
<evidence type="ECO:0008006" key="4">
    <source>
        <dbReference type="Google" id="ProtNLM"/>
    </source>
</evidence>
<dbReference type="OrthoDB" id="3871241at2"/>
<name>A0A101JAK1_9ACTN</name>
<evidence type="ECO:0000313" key="3">
    <source>
        <dbReference type="Proteomes" id="UP000053923"/>
    </source>
</evidence>
<gene>
    <name evidence="2" type="ORF">ADL12_39850</name>
</gene>
<dbReference type="RefSeq" id="WP_062712563.1">
    <property type="nucleotide sequence ID" value="NZ_LLZG01000388.1"/>
</dbReference>
<dbReference type="EMBL" id="LLZG01000388">
    <property type="protein sequence ID" value="KUL23234.1"/>
    <property type="molecule type" value="Genomic_DNA"/>
</dbReference>
<dbReference type="AlphaFoldDB" id="A0A101JAK1"/>
<organism evidence="2 3">
    <name type="scientific">Streptomyces regalis</name>
    <dbReference type="NCBI Taxonomy" id="68262"/>
    <lineage>
        <taxon>Bacteria</taxon>
        <taxon>Bacillati</taxon>
        <taxon>Actinomycetota</taxon>
        <taxon>Actinomycetes</taxon>
        <taxon>Kitasatosporales</taxon>
        <taxon>Streptomycetaceae</taxon>
        <taxon>Streptomyces</taxon>
    </lineage>
</organism>
<feature type="compositionally biased region" description="Polar residues" evidence="1">
    <location>
        <begin position="128"/>
        <end position="144"/>
    </location>
</feature>
<dbReference type="Proteomes" id="UP000053923">
    <property type="component" value="Unassembled WGS sequence"/>
</dbReference>
<evidence type="ECO:0000256" key="1">
    <source>
        <dbReference type="SAM" id="MobiDB-lite"/>
    </source>
</evidence>
<reference evidence="3" key="1">
    <citation type="submission" date="2015-10" db="EMBL/GenBank/DDBJ databases">
        <authorList>
            <person name="Ju K.-S."/>
            <person name="Doroghazi J.R."/>
            <person name="Metcalf W.W."/>
        </authorList>
    </citation>
    <scope>NUCLEOTIDE SEQUENCE [LARGE SCALE GENOMIC DNA]</scope>
    <source>
        <strain evidence="3">NRRL 3151</strain>
    </source>
</reference>
<feature type="region of interest" description="Disordered" evidence="1">
    <location>
        <begin position="115"/>
        <end position="144"/>
    </location>
</feature>
<accession>A0A101JAK1</accession>
<evidence type="ECO:0000313" key="2">
    <source>
        <dbReference type="EMBL" id="KUL23234.1"/>
    </source>
</evidence>
<proteinExistence type="predicted"/>
<keyword evidence="3" id="KW-1185">Reference proteome</keyword>
<sequence length="144" mass="15185">MIDRAPVSEALQHLIVKATGRPCGLGALPLVNGKPAEVPYVVLYPLGGPVGGAPLADASEDAELVYQLTSVAGRTDQAEWMADRGRRAVLERAPSGAWRNSLEIPGVDVWGRELDADDGTDTTASAQGVVTSSQRYRLSATSRT</sequence>